<keyword evidence="2" id="KW-1185">Reference proteome</keyword>
<dbReference type="AlphaFoldDB" id="A0AAV4TVW0"/>
<evidence type="ECO:0000313" key="1">
    <source>
        <dbReference type="EMBL" id="GIY49002.1"/>
    </source>
</evidence>
<proteinExistence type="predicted"/>
<name>A0AAV4TVW0_CAEEX</name>
<reference evidence="1 2" key="1">
    <citation type="submission" date="2021-06" db="EMBL/GenBank/DDBJ databases">
        <title>Caerostris extrusa draft genome.</title>
        <authorList>
            <person name="Kono N."/>
            <person name="Arakawa K."/>
        </authorList>
    </citation>
    <scope>NUCLEOTIDE SEQUENCE [LARGE SCALE GENOMIC DNA]</scope>
</reference>
<dbReference type="Proteomes" id="UP001054945">
    <property type="component" value="Unassembled WGS sequence"/>
</dbReference>
<comment type="caution">
    <text evidence="1">The sequence shown here is derived from an EMBL/GenBank/DDBJ whole genome shotgun (WGS) entry which is preliminary data.</text>
</comment>
<accession>A0AAV4TVW0</accession>
<protein>
    <submittedName>
        <fullName evidence="1">Uncharacterized protein</fullName>
    </submittedName>
</protein>
<evidence type="ECO:0000313" key="2">
    <source>
        <dbReference type="Proteomes" id="UP001054945"/>
    </source>
</evidence>
<dbReference type="EMBL" id="BPLR01011784">
    <property type="protein sequence ID" value="GIY49002.1"/>
    <property type="molecule type" value="Genomic_DNA"/>
</dbReference>
<gene>
    <name evidence="1" type="ORF">CEXT_621061</name>
</gene>
<organism evidence="1 2">
    <name type="scientific">Caerostris extrusa</name>
    <name type="common">Bark spider</name>
    <name type="synonym">Caerostris bankana</name>
    <dbReference type="NCBI Taxonomy" id="172846"/>
    <lineage>
        <taxon>Eukaryota</taxon>
        <taxon>Metazoa</taxon>
        <taxon>Ecdysozoa</taxon>
        <taxon>Arthropoda</taxon>
        <taxon>Chelicerata</taxon>
        <taxon>Arachnida</taxon>
        <taxon>Araneae</taxon>
        <taxon>Araneomorphae</taxon>
        <taxon>Entelegynae</taxon>
        <taxon>Araneoidea</taxon>
        <taxon>Araneidae</taxon>
        <taxon>Caerostris</taxon>
    </lineage>
</organism>
<sequence length="69" mass="7673">MQANVHIISAMVGSLVTGRLLSSDITPRQSLDSPHLATAKMLRGGKRKKNRVTPPFFQNFTLLAKKRLK</sequence>